<gene>
    <name evidence="2" type="ORF">KAM435_38970</name>
    <name evidence="3" type="ORF">KAM436_39090</name>
</gene>
<proteinExistence type="predicted"/>
<keyword evidence="1" id="KW-1133">Transmembrane helix</keyword>
<evidence type="ECO:0000313" key="4">
    <source>
        <dbReference type="Proteomes" id="UP000887212"/>
    </source>
</evidence>
<name>A0AA37FNP3_AQUAC</name>
<dbReference type="Proteomes" id="UP000887228">
    <property type="component" value="Unassembled WGS sequence"/>
</dbReference>
<sequence length="114" mass="12459">MQSRENIIRPSFQDERRWCWHALVVITVMTIDALMIYASYTSPSVLVLAFEGSADVQAIRVAGMLTVVAAIAYLTVRDDLALGSIYGSVSVTHLAVVLATDVQQVAAGMRLLFQ</sequence>
<protein>
    <submittedName>
        <fullName evidence="2">Uncharacterized protein</fullName>
    </submittedName>
</protein>
<feature type="transmembrane region" description="Helical" evidence="1">
    <location>
        <begin position="20"/>
        <end position="38"/>
    </location>
</feature>
<evidence type="ECO:0000313" key="5">
    <source>
        <dbReference type="Proteomes" id="UP000887228"/>
    </source>
</evidence>
<dbReference type="Proteomes" id="UP000887212">
    <property type="component" value="Unassembled WGS sequence"/>
</dbReference>
<accession>A0AA37FNP3</accession>
<dbReference type="EMBL" id="BPMS01000028">
    <property type="protein sequence ID" value="GIZ90570.1"/>
    <property type="molecule type" value="Genomic_DNA"/>
</dbReference>
<evidence type="ECO:0000313" key="2">
    <source>
        <dbReference type="EMBL" id="GIZ90570.1"/>
    </source>
</evidence>
<comment type="caution">
    <text evidence="2">The sequence shown here is derived from an EMBL/GenBank/DDBJ whole genome shotgun (WGS) entry which is preliminary data.</text>
</comment>
<feature type="transmembrane region" description="Helical" evidence="1">
    <location>
        <begin position="58"/>
        <end position="76"/>
    </location>
</feature>
<evidence type="ECO:0000256" key="1">
    <source>
        <dbReference type="SAM" id="Phobius"/>
    </source>
</evidence>
<organism evidence="2 4">
    <name type="scientific">Aquipseudomonas alcaligenes</name>
    <name type="common">Pseudomonas alcaligenes</name>
    <dbReference type="NCBI Taxonomy" id="43263"/>
    <lineage>
        <taxon>Bacteria</taxon>
        <taxon>Pseudomonadati</taxon>
        <taxon>Pseudomonadota</taxon>
        <taxon>Gammaproteobacteria</taxon>
        <taxon>Pseudomonadales</taxon>
        <taxon>Pseudomonadaceae</taxon>
        <taxon>Aquipseudomonas</taxon>
    </lineage>
</organism>
<keyword evidence="1" id="KW-0472">Membrane</keyword>
<dbReference type="AlphaFoldDB" id="A0AA37FNP3"/>
<keyword evidence="1" id="KW-0812">Transmembrane</keyword>
<evidence type="ECO:0000313" key="3">
    <source>
        <dbReference type="EMBL" id="GIZ94941.1"/>
    </source>
</evidence>
<reference evidence="2 5" key="1">
    <citation type="submission" date="2021-07" db="EMBL/GenBank/DDBJ databases">
        <title>Whole genome sequencing of carbapenem-resistant Pseudomonas spp. isolated in Japan.</title>
        <authorList>
            <person name="Suzuki M."/>
            <person name="Maehana S."/>
            <person name="Kitasato H."/>
        </authorList>
    </citation>
    <scope>NUCLEOTIDE SEQUENCE</scope>
    <source>
        <strain evidence="2">KAM435</strain>
        <strain evidence="3 5">KAM436</strain>
    </source>
</reference>
<dbReference type="RefSeq" id="WP_203788655.1">
    <property type="nucleotide sequence ID" value="NZ_AP024354.1"/>
</dbReference>
<dbReference type="EMBL" id="BPMT01000026">
    <property type="protein sequence ID" value="GIZ94941.1"/>
    <property type="molecule type" value="Genomic_DNA"/>
</dbReference>